<dbReference type="SMART" id="SM00325">
    <property type="entry name" value="RhoGEF"/>
    <property type="match status" value="1"/>
</dbReference>
<dbReference type="Gene3D" id="1.20.900.10">
    <property type="entry name" value="Dbl homology (DH) domain"/>
    <property type="match status" value="1"/>
</dbReference>
<dbReference type="EMBL" id="MKZY01000008">
    <property type="protein sequence ID" value="OOO06320.1"/>
    <property type="molecule type" value="Genomic_DNA"/>
</dbReference>
<dbReference type="GO" id="GO:0005085">
    <property type="term" value="F:guanyl-nucleotide exchange factor activity"/>
    <property type="evidence" value="ECO:0007669"/>
    <property type="project" value="UniProtKB-KW"/>
</dbReference>
<dbReference type="InterPro" id="IPR041675">
    <property type="entry name" value="PH_5"/>
</dbReference>
<dbReference type="PROSITE" id="PS50219">
    <property type="entry name" value="CNH"/>
    <property type="match status" value="1"/>
</dbReference>
<feature type="region of interest" description="Disordered" evidence="3">
    <location>
        <begin position="521"/>
        <end position="574"/>
    </location>
</feature>
<dbReference type="GO" id="GO:0016491">
    <property type="term" value="F:oxidoreductase activity"/>
    <property type="evidence" value="ECO:0007669"/>
    <property type="project" value="InterPro"/>
</dbReference>
<evidence type="ECO:0000313" key="7">
    <source>
        <dbReference type="EMBL" id="OOO06320.1"/>
    </source>
</evidence>
<dbReference type="Gene3D" id="3.40.50.720">
    <property type="entry name" value="NAD(P)-binding Rossmann-like Domain"/>
    <property type="match status" value="1"/>
</dbReference>
<feature type="compositionally biased region" description="Polar residues" evidence="3">
    <location>
        <begin position="357"/>
        <end position="367"/>
    </location>
</feature>
<feature type="region of interest" description="Disordered" evidence="3">
    <location>
        <begin position="321"/>
        <end position="419"/>
    </location>
</feature>
<dbReference type="VEuPathDB" id="FungiDB:AO090701000650"/>
<evidence type="ECO:0000256" key="2">
    <source>
        <dbReference type="ARBA" id="ARBA00022658"/>
    </source>
</evidence>
<dbReference type="InterPro" id="IPR020843">
    <property type="entry name" value="ER"/>
</dbReference>
<feature type="compositionally biased region" description="Polar residues" evidence="3">
    <location>
        <begin position="1037"/>
        <end position="1050"/>
    </location>
</feature>
<keyword evidence="2" id="KW-0344">Guanine-nucleotide releasing factor</keyword>
<evidence type="ECO:0000259" key="5">
    <source>
        <dbReference type="PROSITE" id="PS50010"/>
    </source>
</evidence>
<feature type="region of interest" description="Disordered" evidence="3">
    <location>
        <begin position="875"/>
        <end position="903"/>
    </location>
</feature>
<feature type="region of interest" description="Disordered" evidence="3">
    <location>
        <begin position="601"/>
        <end position="723"/>
    </location>
</feature>
<dbReference type="InterPro" id="IPR013154">
    <property type="entry name" value="ADH-like_N"/>
</dbReference>
<dbReference type="OrthoDB" id="660555at2759"/>
<dbReference type="Gene3D" id="2.30.29.30">
    <property type="entry name" value="Pleckstrin-homology domain (PH domain)/Phosphotyrosine-binding domain (PTB)"/>
    <property type="match status" value="1"/>
</dbReference>
<dbReference type="VEuPathDB" id="FungiDB:AO090701000648"/>
<evidence type="ECO:0000256" key="1">
    <source>
        <dbReference type="ARBA" id="ARBA00022553"/>
    </source>
</evidence>
<dbReference type="Pfam" id="PF15405">
    <property type="entry name" value="PH_5"/>
    <property type="match status" value="1"/>
</dbReference>
<dbReference type="PANTHER" id="PTHR46572:SF1">
    <property type="entry name" value="RHO1 GUANINE NUCLEOTIDE EXCHANGE FACTOR TUS1"/>
    <property type="match status" value="1"/>
</dbReference>
<feature type="compositionally biased region" description="Basic and acidic residues" evidence="3">
    <location>
        <begin position="1059"/>
        <end position="1080"/>
    </location>
</feature>
<dbReference type="PROSITE" id="PS50003">
    <property type="entry name" value="PH_DOMAIN"/>
    <property type="match status" value="1"/>
</dbReference>
<feature type="domain" description="CNH" evidence="6">
    <location>
        <begin position="1725"/>
        <end position="2036"/>
    </location>
</feature>
<dbReference type="Pfam" id="PF00780">
    <property type="entry name" value="CNH"/>
    <property type="match status" value="1"/>
</dbReference>
<evidence type="ECO:0000259" key="4">
    <source>
        <dbReference type="PROSITE" id="PS50003"/>
    </source>
</evidence>
<dbReference type="CDD" id="cd00160">
    <property type="entry name" value="RhoGEF"/>
    <property type="match status" value="1"/>
</dbReference>
<dbReference type="InterPro" id="IPR001180">
    <property type="entry name" value="CNH_dom"/>
</dbReference>
<feature type="compositionally biased region" description="Basic and acidic residues" evidence="3">
    <location>
        <begin position="714"/>
        <end position="723"/>
    </location>
</feature>
<sequence>MSPSIPKTMWAAQITEFNKPYTISTVNVPPLRPNELLVKIHAAGFCHSDIQVLRGELNSPLPLIPSHEPVGTVVQVGKESALNWKVGDRVGILNFKNAETGGFKNDGCFAAYMVADSATTILLPDSVSFEQGAPLLCAGATAWGAINKARPFLRTGDMIGVVGIGGLGQLGVQFAKALGYRTVAIDNRDASLQLTDDMPTEFRPDFIINSTHDYASEKILERTGGEGLAAVINCADSIAVNAWSLGLLRIGGVAVLLGLPPEQWRFDTHPIVFRELVLRGSYVASRGEVEEMMAIVDQHGVRSQLTVVTKDDILRVPEMFPSAPSRADHTMAHYQNGQPPYGQSGNSAQPSRYDLYTSASSNSQHNPTLRRMPSYSIGDDAGLFAPSHSHNPRPTDASARYSEWGAGDSQGGYSNDGQEYAEHPRYAHLPSATSSQIPRSRASSQSSYQYQYTSSIASPTQTAYNPQQYAVPSTPSQLNYNPLAYSSASSSSAPGYQPYNPAAYQTTTVAGYSSAGVQRHPSVGYAQAPPTPLSYAPPVPSLPPPPPPRGPDHPYGSRLSPQYSSSTSPGTPYGLAPTASSYNLASPSTPSATYVSSFTGMGSAQSRPYSSGSYGPSSPRRSESAAAASHEDQPPEPPAHASSGDDPYGKRLSLTRPGSGRSLPTPPIYPPQPPVSPQRTDTLTRHPQSRPLPGPPVDAEDDSAPLTNGGSLHGRPDGRAGYDDLLREVEAAVLDAGDRSSLRSLRLEAQNSNNGGDGLRLSPDEKHTHTNGNMATGTGQYVNYDAYSDDSDAEAAAGLAMLQMADEEDRMRAERLQERERRETNASIISAYASQQQAEAGDEAVRYGGNLRGQSQYEETDVSADEYADAVDHGRLAPTSGSLRSSNMSAEDRGQYSDEYEYPPMTQDAEYPFELVPSYARVDAAGTGGLSEPSAYGRRMSFDYGDEGTLSPVRRSHQSGSDDSDRGEEPGDLFFHPGMRPLPPAPVEPANRADLIPHLMPAGTYRHQEQEDWQSATQYTPSYYPVSADSYGPTVPSPSSQVPRSTSLSSHPIGPRTDPPIRSKTDADRAKYKQQHELHRQSGSPKVASPQAAAAMTLDLPTIPAGRRKKFNPTKLSTEQFRRCAEPWALSAILEWIRELSEEETDLKEHTIVDAIVALFTHKVPTMNIADAETLAARVVENMLAEEALIKEEEWVKFGNGSLSGVLFQITGTGCYSSRLHEQETEVFGRCYSHHCMRTLKKVNLRTQVMAQQKKAEDWVTFYKVPKELWETYPKKEIDRQNNLHEIVTTEDSFIGQLDILRELYRDQLASMQPSIIPPKRANKFLKDVFGKVDLVKKVNEDHLLAQLKYRQKEQGPFIAGFSDIFRQWIRKAKAVYIDYAATFPHANYLVRSEAERNIQFRQFLEQAQSHKLSNRLSWDTYLKAPITRIQRYTLLLATVHKNMLKDSEEKANLAQAIEEIKLVALECDNKVGETSKKVSLMELSAKLQLRPEMKREVELNLEHLGREIVHQGILQRPGTRTRFLQETHAILFDHYLVLAKPVPKYKVFDVSKLPIPMDLLVMESTNEDPVVKSSVRGVATVTQPQAVATRAVDGNGANAAGAAAGKTIVPTTVLESSTDNKILYPFKIKHLGKNGTYTLYASSAQSRQDWCEKIIEAKTKHAAALFAQNAEPFRLRVLADTAFASSDYSPPPKSVIIEGTPLDRAIKDVEHRFGDLKRPAPVCRASVHSATVFQQPPGRMMCAIGTDNGVYISEYNDPRGWVRAIQIPRVTQIAVFEEFNVFLLIADKSLIAYHLDVVCPPSGVPTPTTSDSARRAPQKISGSREVGFFAAGHMKDRTLVMYKKRDGLSSTFKIMEPVLQKSSTSKSRFFSRRSQTEFFRDYDEFYIPAESYGINMFHSSLAISTQRGIEILTLDKKQTWSVPDFRSEAPEAQAQLTSIAARITNLRPLGMFRLSDSEFLVVYAECAVYVNKHGDVSRSVVMEFVGRAHTACLYGKFLILFNEDFVEVRNAMNGRLRQVIPGHGVVCLDDGSSMPGSGANSIPTTTGGTVNLSSGLSNGVALANNGRTVKICMQHPEYERNQIILELIENEGQKD</sequence>
<dbReference type="InterPro" id="IPR001849">
    <property type="entry name" value="PH_domain"/>
</dbReference>
<dbReference type="SMART" id="SM00829">
    <property type="entry name" value="PKS_ER"/>
    <property type="match status" value="1"/>
</dbReference>
<gene>
    <name evidence="7" type="ORF">OAory_01019810</name>
</gene>
<name>A0A1S9DB68_ASPOZ</name>
<dbReference type="Pfam" id="PF00621">
    <property type="entry name" value="RhoGEF"/>
    <property type="match status" value="1"/>
</dbReference>
<feature type="domain" description="PH" evidence="4">
    <location>
        <begin position="1508"/>
        <end position="1660"/>
    </location>
</feature>
<dbReference type="SUPFAM" id="SSF48065">
    <property type="entry name" value="DBL homology domain (DH-domain)"/>
    <property type="match status" value="1"/>
</dbReference>
<feature type="compositionally biased region" description="Pro residues" evidence="3">
    <location>
        <begin position="664"/>
        <end position="676"/>
    </location>
</feature>
<feature type="region of interest" description="Disordered" evidence="3">
    <location>
        <begin position="1030"/>
        <end position="1093"/>
    </location>
</feature>
<dbReference type="Pfam" id="PF23582">
    <property type="entry name" value="WHD_RGF3"/>
    <property type="match status" value="1"/>
</dbReference>
<evidence type="ECO:0000259" key="6">
    <source>
        <dbReference type="PROSITE" id="PS50219"/>
    </source>
</evidence>
<dbReference type="SUPFAM" id="SSF50129">
    <property type="entry name" value="GroES-like"/>
    <property type="match status" value="1"/>
</dbReference>
<dbReference type="InterPro" id="IPR052233">
    <property type="entry name" value="Rho-type_GEFs"/>
</dbReference>
<accession>A0A1S9DB68</accession>
<organism evidence="7 8">
    <name type="scientific">Aspergillus oryzae</name>
    <name type="common">Yellow koji mold</name>
    <dbReference type="NCBI Taxonomy" id="5062"/>
    <lineage>
        <taxon>Eukaryota</taxon>
        <taxon>Fungi</taxon>
        <taxon>Dikarya</taxon>
        <taxon>Ascomycota</taxon>
        <taxon>Pezizomycotina</taxon>
        <taxon>Eurotiomycetes</taxon>
        <taxon>Eurotiomycetidae</taxon>
        <taxon>Eurotiales</taxon>
        <taxon>Aspergillaceae</taxon>
        <taxon>Aspergillus</taxon>
        <taxon>Aspergillus subgen. Circumdati</taxon>
    </lineage>
</organism>
<dbReference type="SMART" id="SM00233">
    <property type="entry name" value="PH"/>
    <property type="match status" value="1"/>
</dbReference>
<feature type="region of interest" description="Disordered" evidence="3">
    <location>
        <begin position="927"/>
        <end position="983"/>
    </location>
</feature>
<dbReference type="PANTHER" id="PTHR46572">
    <property type="entry name" value="RHO1 GDP-GTP EXCHANGE PROTEIN 1-RELATED"/>
    <property type="match status" value="1"/>
</dbReference>
<dbReference type="PROSITE" id="PS50010">
    <property type="entry name" value="DH_2"/>
    <property type="match status" value="1"/>
</dbReference>
<feature type="compositionally biased region" description="Low complexity" evidence="3">
    <location>
        <begin position="606"/>
        <end position="628"/>
    </location>
</feature>
<dbReference type="SUPFAM" id="SSF51735">
    <property type="entry name" value="NAD(P)-binding Rossmann-fold domains"/>
    <property type="match status" value="1"/>
</dbReference>
<dbReference type="Pfam" id="PF00107">
    <property type="entry name" value="ADH_zinc_N"/>
    <property type="match status" value="1"/>
</dbReference>
<dbReference type="InterPro" id="IPR011032">
    <property type="entry name" value="GroES-like_sf"/>
</dbReference>
<feature type="region of interest" description="Disordered" evidence="3">
    <location>
        <begin position="735"/>
        <end position="774"/>
    </location>
</feature>
<comment type="caution">
    <text evidence="7">The sequence shown here is derived from an EMBL/GenBank/DDBJ whole genome shotgun (WGS) entry which is preliminary data.</text>
</comment>
<feature type="compositionally biased region" description="Polar residues" evidence="3">
    <location>
        <begin position="333"/>
        <end position="350"/>
    </location>
</feature>
<feature type="compositionally biased region" description="Polar residues" evidence="3">
    <location>
        <begin position="559"/>
        <end position="570"/>
    </location>
</feature>
<feature type="compositionally biased region" description="Polar residues" evidence="3">
    <location>
        <begin position="879"/>
        <end position="889"/>
    </location>
</feature>
<dbReference type="InterPro" id="IPR000219">
    <property type="entry name" value="DH_dom"/>
</dbReference>
<dbReference type="InterPro" id="IPR035899">
    <property type="entry name" value="DBL_dom_sf"/>
</dbReference>
<reference evidence="7 8" key="1">
    <citation type="submission" date="2016-10" db="EMBL/GenBank/DDBJ databases">
        <title>Genome sequencing of Aspergillus oryzae BCC7051.</title>
        <authorList>
            <person name="Thammarongtham C."/>
            <person name="Vorapreeda T."/>
            <person name="Nookaew I."/>
            <person name="Srisuk T."/>
            <person name="Land M."/>
            <person name="Jeennor S."/>
            <person name="Laoteng K."/>
        </authorList>
    </citation>
    <scope>NUCLEOTIDE SEQUENCE [LARGE SCALE GENOMIC DNA]</scope>
    <source>
        <strain evidence="7 8">BCC7051</strain>
    </source>
</reference>
<feature type="compositionally biased region" description="Pro residues" evidence="3">
    <location>
        <begin position="529"/>
        <end position="549"/>
    </location>
</feature>
<dbReference type="SUPFAM" id="SSF50729">
    <property type="entry name" value="PH domain-like"/>
    <property type="match status" value="1"/>
</dbReference>
<evidence type="ECO:0000256" key="3">
    <source>
        <dbReference type="SAM" id="MobiDB-lite"/>
    </source>
</evidence>
<dbReference type="SMART" id="SM00036">
    <property type="entry name" value="CNH"/>
    <property type="match status" value="1"/>
</dbReference>
<dbReference type="Gene3D" id="3.90.180.10">
    <property type="entry name" value="Medium-chain alcohol dehydrogenases, catalytic domain"/>
    <property type="match status" value="1"/>
</dbReference>
<dbReference type="Proteomes" id="UP000190312">
    <property type="component" value="Unassembled WGS sequence"/>
</dbReference>
<evidence type="ECO:0000313" key="8">
    <source>
        <dbReference type="Proteomes" id="UP000190312"/>
    </source>
</evidence>
<proteinExistence type="predicted"/>
<feature type="domain" description="DH" evidence="5">
    <location>
        <begin position="1279"/>
        <end position="1471"/>
    </location>
</feature>
<keyword evidence="1" id="KW-0597">Phosphoprotein</keyword>
<dbReference type="Pfam" id="PF08240">
    <property type="entry name" value="ADH_N"/>
    <property type="match status" value="1"/>
</dbReference>
<dbReference type="InterPro" id="IPR036291">
    <property type="entry name" value="NAD(P)-bd_dom_sf"/>
</dbReference>
<dbReference type="InterPro" id="IPR011993">
    <property type="entry name" value="PH-like_dom_sf"/>
</dbReference>
<dbReference type="InterPro" id="IPR057283">
    <property type="entry name" value="RGF3_WH"/>
</dbReference>
<dbReference type="InterPro" id="IPR013149">
    <property type="entry name" value="ADH-like_C"/>
</dbReference>
<dbReference type="eggNOG" id="KOG4305">
    <property type="taxonomic scope" value="Eukaryota"/>
</dbReference>
<protein>
    <submittedName>
        <fullName evidence="7">Citron-like</fullName>
    </submittedName>
</protein>